<proteinExistence type="predicted"/>
<dbReference type="GO" id="GO:0005681">
    <property type="term" value="C:spliceosomal complex"/>
    <property type="evidence" value="ECO:0007669"/>
    <property type="project" value="TreeGrafter"/>
</dbReference>
<dbReference type="InterPro" id="IPR016024">
    <property type="entry name" value="ARM-type_fold"/>
</dbReference>
<feature type="coiled-coil region" evidence="6">
    <location>
        <begin position="550"/>
        <end position="577"/>
    </location>
</feature>
<dbReference type="SMART" id="SM01156">
    <property type="entry name" value="DUF1716"/>
    <property type="match status" value="1"/>
</dbReference>
<dbReference type="InterPro" id="IPR013180">
    <property type="entry name" value="CTNNBL1_N"/>
</dbReference>
<evidence type="ECO:0000313" key="10">
    <source>
        <dbReference type="Proteomes" id="UP000799766"/>
    </source>
</evidence>
<evidence type="ECO:0000256" key="6">
    <source>
        <dbReference type="SAM" id="Coils"/>
    </source>
</evidence>
<comment type="subcellular location">
    <subcellularLocation>
        <location evidence="1">Nucleus</location>
    </subcellularLocation>
</comment>
<feature type="compositionally biased region" description="Acidic residues" evidence="7">
    <location>
        <begin position="54"/>
        <end position="75"/>
    </location>
</feature>
<evidence type="ECO:0000313" key="9">
    <source>
        <dbReference type="EMBL" id="KAF2453514.1"/>
    </source>
</evidence>
<evidence type="ECO:0000256" key="7">
    <source>
        <dbReference type="SAM" id="MobiDB-lite"/>
    </source>
</evidence>
<evidence type="ECO:0000259" key="8">
    <source>
        <dbReference type="SMART" id="SM01156"/>
    </source>
</evidence>
<gene>
    <name evidence="9" type="ORF">BDY21DRAFT_356140</name>
</gene>
<keyword evidence="10" id="KW-1185">Reference proteome</keyword>
<dbReference type="OrthoDB" id="1898821at2759"/>
<keyword evidence="5" id="KW-0539">Nucleus</keyword>
<feature type="region of interest" description="Disordered" evidence="7">
    <location>
        <begin position="1"/>
        <end position="90"/>
    </location>
</feature>
<accession>A0A6A6NQ34</accession>
<dbReference type="SUPFAM" id="SSF48371">
    <property type="entry name" value="ARM repeat"/>
    <property type="match status" value="1"/>
</dbReference>
<dbReference type="FunFam" id="1.25.10.10:FF:001136">
    <property type="entry name" value="Beta-catenin-like protein 1"/>
    <property type="match status" value="1"/>
</dbReference>
<dbReference type="EMBL" id="MU001697">
    <property type="protein sequence ID" value="KAF2453514.1"/>
    <property type="molecule type" value="Genomic_DNA"/>
</dbReference>
<dbReference type="InterPro" id="IPR039678">
    <property type="entry name" value="CTNNBL1"/>
</dbReference>
<evidence type="ECO:0000256" key="1">
    <source>
        <dbReference type="ARBA" id="ARBA00004123"/>
    </source>
</evidence>
<evidence type="ECO:0000256" key="2">
    <source>
        <dbReference type="ARBA" id="ARBA00022553"/>
    </source>
</evidence>
<keyword evidence="2" id="KW-0597">Phosphoprotein</keyword>
<organism evidence="9 10">
    <name type="scientific">Lineolata rhizophorae</name>
    <dbReference type="NCBI Taxonomy" id="578093"/>
    <lineage>
        <taxon>Eukaryota</taxon>
        <taxon>Fungi</taxon>
        <taxon>Dikarya</taxon>
        <taxon>Ascomycota</taxon>
        <taxon>Pezizomycotina</taxon>
        <taxon>Dothideomycetes</taxon>
        <taxon>Dothideomycetes incertae sedis</taxon>
        <taxon>Lineolatales</taxon>
        <taxon>Lineolataceae</taxon>
        <taxon>Lineolata</taxon>
    </lineage>
</organism>
<dbReference type="PANTHER" id="PTHR14978:SF0">
    <property type="entry name" value="BETA-CATENIN-LIKE PROTEIN 1"/>
    <property type="match status" value="1"/>
</dbReference>
<keyword evidence="4 6" id="KW-0175">Coiled coil</keyword>
<dbReference type="Pfam" id="PF08216">
    <property type="entry name" value="CTNNBL"/>
    <property type="match status" value="1"/>
</dbReference>
<dbReference type="GO" id="GO:0010467">
    <property type="term" value="P:gene expression"/>
    <property type="evidence" value="ECO:0007669"/>
    <property type="project" value="UniProtKB-ARBA"/>
</dbReference>
<dbReference type="InterPro" id="IPR011989">
    <property type="entry name" value="ARM-like"/>
</dbReference>
<name>A0A6A6NQ34_9PEZI</name>
<reference evidence="9" key="1">
    <citation type="journal article" date="2020" name="Stud. Mycol.">
        <title>101 Dothideomycetes genomes: a test case for predicting lifestyles and emergence of pathogens.</title>
        <authorList>
            <person name="Haridas S."/>
            <person name="Albert R."/>
            <person name="Binder M."/>
            <person name="Bloem J."/>
            <person name="Labutti K."/>
            <person name="Salamov A."/>
            <person name="Andreopoulos B."/>
            <person name="Baker S."/>
            <person name="Barry K."/>
            <person name="Bills G."/>
            <person name="Bluhm B."/>
            <person name="Cannon C."/>
            <person name="Castanera R."/>
            <person name="Culley D."/>
            <person name="Daum C."/>
            <person name="Ezra D."/>
            <person name="Gonzalez J."/>
            <person name="Henrissat B."/>
            <person name="Kuo A."/>
            <person name="Liang C."/>
            <person name="Lipzen A."/>
            <person name="Lutzoni F."/>
            <person name="Magnuson J."/>
            <person name="Mondo S."/>
            <person name="Nolan M."/>
            <person name="Ohm R."/>
            <person name="Pangilinan J."/>
            <person name="Park H.-J."/>
            <person name="Ramirez L."/>
            <person name="Alfaro M."/>
            <person name="Sun H."/>
            <person name="Tritt A."/>
            <person name="Yoshinaga Y."/>
            <person name="Zwiers L.-H."/>
            <person name="Turgeon B."/>
            <person name="Goodwin S."/>
            <person name="Spatafora J."/>
            <person name="Crous P."/>
            <person name="Grigoriev I."/>
        </authorList>
    </citation>
    <scope>NUCLEOTIDE SEQUENCE</scope>
    <source>
        <strain evidence="9">ATCC 16933</strain>
    </source>
</reference>
<dbReference type="Gene3D" id="1.25.10.10">
    <property type="entry name" value="Leucine-rich Repeat Variant"/>
    <property type="match status" value="1"/>
</dbReference>
<dbReference type="AlphaFoldDB" id="A0A6A6NQ34"/>
<feature type="domain" description="Beta-catenin-like protein 1 N-terminal" evidence="8">
    <location>
        <begin position="98"/>
        <end position="208"/>
    </location>
</feature>
<evidence type="ECO:0000256" key="5">
    <source>
        <dbReference type="ARBA" id="ARBA00023242"/>
    </source>
</evidence>
<protein>
    <submittedName>
        <fullName evidence="9">Catenin-beta-like protein</fullName>
    </submittedName>
</protein>
<sequence>MASIDELFKKPNATNGKRKLDDPSATDPAQLYKSAKLSPNGDAKSGKRATVEPGAEEDGFGAEPPPDGDDGEDGDYGVAVPVDDNGDDEEGRFFGGGVDRDAADALDYLDSADGDQPFVPENVDVAWLRKSTLNFEKRISRNSELRGKFGDRPEKFMASEADLDAEIKSLSILSEHTDLYAKFAALGCAASLVGLLAHENTDIAIDAIEIIAELTDEDVEAEQDQWDALVNAMLDADLLSLLTSNFDRFDENQSEADRSGVYHSFHVFENLSSSSEIASTIATETSLLPFLLKRVQQPVASSSVLAQNTQYAAELLSILLSCTPVAATAFTKLSAEETPSLDILLQLLAPYRNRDPQPNTDESEYVENLFSCLAVLLRYPDGKRVFLEAEGVELALLMARAKHAPKVSRPRALQLLDHACGGPGENSAQICDRLVEAAGLKTLFGLFMRSKVDAHMTEHLLGILAALFRNLPGDSPGRIRVLAKFVEADYEKIKRLIELRKHYLSRLESSDVEFEAEYCLQMTDTILAWLAAEDGGARRWISDVLSRDGRNELEEIRKTLEAQLENMKAVIVEAEGTSDDDLDARSTMEMLGALISCL</sequence>
<dbReference type="Proteomes" id="UP000799766">
    <property type="component" value="Unassembled WGS sequence"/>
</dbReference>
<dbReference type="PANTHER" id="PTHR14978">
    <property type="entry name" value="BETA-CATENIN-LIKE PROTEIN 1 NUCLEAR ASSOCIATED PROTEIN"/>
    <property type="match status" value="1"/>
</dbReference>
<evidence type="ECO:0000256" key="4">
    <source>
        <dbReference type="ARBA" id="ARBA00023054"/>
    </source>
</evidence>
<evidence type="ECO:0000256" key="3">
    <source>
        <dbReference type="ARBA" id="ARBA00022737"/>
    </source>
</evidence>
<keyword evidence="3" id="KW-0677">Repeat</keyword>